<evidence type="ECO:0000313" key="1">
    <source>
        <dbReference type="EMBL" id="PNR53532.1"/>
    </source>
</evidence>
<gene>
    <name evidence="1" type="ORF">PHYPA_007207</name>
</gene>
<evidence type="ECO:0000313" key="2">
    <source>
        <dbReference type="EnsemblPlants" id="PAC:32955779.CDS.1"/>
    </source>
</evidence>
<reference evidence="1 3" key="1">
    <citation type="journal article" date="2008" name="Science">
        <title>The Physcomitrella genome reveals evolutionary insights into the conquest of land by plants.</title>
        <authorList>
            <person name="Rensing S."/>
            <person name="Lang D."/>
            <person name="Zimmer A."/>
            <person name="Terry A."/>
            <person name="Salamov A."/>
            <person name="Shapiro H."/>
            <person name="Nishiyama T."/>
            <person name="Perroud P.-F."/>
            <person name="Lindquist E."/>
            <person name="Kamisugi Y."/>
            <person name="Tanahashi T."/>
            <person name="Sakakibara K."/>
            <person name="Fujita T."/>
            <person name="Oishi K."/>
            <person name="Shin-I T."/>
            <person name="Kuroki Y."/>
            <person name="Toyoda A."/>
            <person name="Suzuki Y."/>
            <person name="Hashimoto A."/>
            <person name="Yamaguchi K."/>
            <person name="Sugano A."/>
            <person name="Kohara Y."/>
            <person name="Fujiyama A."/>
            <person name="Anterola A."/>
            <person name="Aoki S."/>
            <person name="Ashton N."/>
            <person name="Barbazuk W.B."/>
            <person name="Barker E."/>
            <person name="Bennetzen J."/>
            <person name="Bezanilla M."/>
            <person name="Blankenship R."/>
            <person name="Cho S.H."/>
            <person name="Dutcher S."/>
            <person name="Estelle M."/>
            <person name="Fawcett J.A."/>
            <person name="Gundlach H."/>
            <person name="Hanada K."/>
            <person name="Heyl A."/>
            <person name="Hicks K.A."/>
            <person name="Hugh J."/>
            <person name="Lohr M."/>
            <person name="Mayer K."/>
            <person name="Melkozernov A."/>
            <person name="Murata T."/>
            <person name="Nelson D."/>
            <person name="Pils B."/>
            <person name="Prigge M."/>
            <person name="Reiss B."/>
            <person name="Renner T."/>
            <person name="Rombauts S."/>
            <person name="Rushton P."/>
            <person name="Sanderfoot A."/>
            <person name="Schween G."/>
            <person name="Shiu S.-H."/>
            <person name="Stueber K."/>
            <person name="Theodoulou F.L."/>
            <person name="Tu H."/>
            <person name="Van de Peer Y."/>
            <person name="Verrier P.J."/>
            <person name="Waters E."/>
            <person name="Wood A."/>
            <person name="Yang L."/>
            <person name="Cove D."/>
            <person name="Cuming A."/>
            <person name="Hasebe M."/>
            <person name="Lucas S."/>
            <person name="Mishler D.B."/>
            <person name="Reski R."/>
            <person name="Grigoriev I."/>
            <person name="Quatrano R.S."/>
            <person name="Boore J.L."/>
        </authorList>
    </citation>
    <scope>NUCLEOTIDE SEQUENCE [LARGE SCALE GENOMIC DNA]</scope>
    <source>
        <strain evidence="2 3">cv. Gransden 2004</strain>
    </source>
</reference>
<protein>
    <submittedName>
        <fullName evidence="1 2">Uncharacterized protein</fullName>
    </submittedName>
</protein>
<dbReference type="EMBL" id="ABEU02000005">
    <property type="protein sequence ID" value="PNR53532.1"/>
    <property type="molecule type" value="Genomic_DNA"/>
</dbReference>
<dbReference type="InParanoid" id="A0A2K1KIC6"/>
<evidence type="ECO:0000313" key="3">
    <source>
        <dbReference type="Proteomes" id="UP000006727"/>
    </source>
</evidence>
<organism evidence="1">
    <name type="scientific">Physcomitrium patens</name>
    <name type="common">Spreading-leaved earth moss</name>
    <name type="synonym">Physcomitrella patens</name>
    <dbReference type="NCBI Taxonomy" id="3218"/>
    <lineage>
        <taxon>Eukaryota</taxon>
        <taxon>Viridiplantae</taxon>
        <taxon>Streptophyta</taxon>
        <taxon>Embryophyta</taxon>
        <taxon>Bryophyta</taxon>
        <taxon>Bryophytina</taxon>
        <taxon>Bryopsida</taxon>
        <taxon>Funariidae</taxon>
        <taxon>Funariales</taxon>
        <taxon>Funariaceae</taxon>
        <taxon>Physcomitrium</taxon>
    </lineage>
</organism>
<dbReference type="PaxDb" id="3218-PP1S41_306V6.1"/>
<accession>A0A2K1KIC6</accession>
<proteinExistence type="predicted"/>
<reference evidence="1 3" key="2">
    <citation type="journal article" date="2018" name="Plant J.">
        <title>The Physcomitrella patens chromosome-scale assembly reveals moss genome structure and evolution.</title>
        <authorList>
            <person name="Lang D."/>
            <person name="Ullrich K.K."/>
            <person name="Murat F."/>
            <person name="Fuchs J."/>
            <person name="Jenkins J."/>
            <person name="Haas F.B."/>
            <person name="Piednoel M."/>
            <person name="Gundlach H."/>
            <person name="Van Bel M."/>
            <person name="Meyberg R."/>
            <person name="Vives C."/>
            <person name="Morata J."/>
            <person name="Symeonidi A."/>
            <person name="Hiss M."/>
            <person name="Muchero W."/>
            <person name="Kamisugi Y."/>
            <person name="Saleh O."/>
            <person name="Blanc G."/>
            <person name="Decker E.L."/>
            <person name="van Gessel N."/>
            <person name="Grimwood J."/>
            <person name="Hayes R.D."/>
            <person name="Graham S.W."/>
            <person name="Gunter L.E."/>
            <person name="McDaniel S.F."/>
            <person name="Hoernstein S.N.W."/>
            <person name="Larsson A."/>
            <person name="Li F.W."/>
            <person name="Perroud P.F."/>
            <person name="Phillips J."/>
            <person name="Ranjan P."/>
            <person name="Rokshar D.S."/>
            <person name="Rothfels C.J."/>
            <person name="Schneider L."/>
            <person name="Shu S."/>
            <person name="Stevenson D.W."/>
            <person name="Thummler F."/>
            <person name="Tillich M."/>
            <person name="Villarreal Aguilar J.C."/>
            <person name="Widiez T."/>
            <person name="Wong G.K."/>
            <person name="Wymore A."/>
            <person name="Zhang Y."/>
            <person name="Zimmer A.D."/>
            <person name="Quatrano R.S."/>
            <person name="Mayer K.F.X."/>
            <person name="Goodstein D."/>
            <person name="Casacuberta J.M."/>
            <person name="Vandepoele K."/>
            <person name="Reski R."/>
            <person name="Cuming A.C."/>
            <person name="Tuskan G.A."/>
            <person name="Maumus F."/>
            <person name="Salse J."/>
            <person name="Schmutz J."/>
            <person name="Rensing S.A."/>
        </authorList>
    </citation>
    <scope>NUCLEOTIDE SEQUENCE [LARGE SCALE GENOMIC DNA]</scope>
    <source>
        <strain evidence="2 3">cv. Gransden 2004</strain>
    </source>
</reference>
<sequence length="80" mass="8741">MIIFFIVLIGPRANPPPPLSLQSQNSRLCSREHRGSLPHPGMCYIEKIALACFSASSPTGSQLFFCGLWMGANLSFSRVS</sequence>
<dbReference type="EnsemblPlants" id="Pp3c5_3860V3.1">
    <property type="protein sequence ID" value="PAC:32955779.CDS.1"/>
    <property type="gene ID" value="Pp3c5_3860"/>
</dbReference>
<name>A0A2K1KIC6_PHYPA</name>
<reference evidence="2" key="3">
    <citation type="submission" date="2020-12" db="UniProtKB">
        <authorList>
            <consortium name="EnsemblPlants"/>
        </authorList>
    </citation>
    <scope>IDENTIFICATION</scope>
</reference>
<keyword evidence="3" id="KW-1185">Reference proteome</keyword>
<dbReference type="Gramene" id="Pp3c5_3860V3.1">
    <property type="protein sequence ID" value="PAC:32955779.CDS.1"/>
    <property type="gene ID" value="Pp3c5_3860"/>
</dbReference>
<dbReference type="Proteomes" id="UP000006727">
    <property type="component" value="Chromosome 5"/>
</dbReference>
<dbReference type="AlphaFoldDB" id="A0A2K1KIC6"/>